<dbReference type="AlphaFoldDB" id="A0A844G1E0"/>
<keyword evidence="12" id="KW-1185">Reference proteome</keyword>
<dbReference type="Proteomes" id="UP000435649">
    <property type="component" value="Unassembled WGS sequence"/>
</dbReference>
<feature type="domain" description="Mur ligase C-terminal" evidence="10">
    <location>
        <begin position="281"/>
        <end position="393"/>
    </location>
</feature>
<organism evidence="11 12">
    <name type="scientific">Victivallis lenta</name>
    <dbReference type="NCBI Taxonomy" id="2606640"/>
    <lineage>
        <taxon>Bacteria</taxon>
        <taxon>Pseudomonadati</taxon>
        <taxon>Lentisphaerota</taxon>
        <taxon>Lentisphaeria</taxon>
        <taxon>Victivallales</taxon>
        <taxon>Victivallaceae</taxon>
        <taxon>Victivallis</taxon>
    </lineage>
</organism>
<proteinExistence type="predicted"/>
<evidence type="ECO:0000313" key="11">
    <source>
        <dbReference type="EMBL" id="MST96471.1"/>
    </source>
</evidence>
<dbReference type="GO" id="GO:0005524">
    <property type="term" value="F:ATP binding"/>
    <property type="evidence" value="ECO:0007669"/>
    <property type="project" value="UniProtKB-KW"/>
</dbReference>
<protein>
    <recommendedName>
        <fullName evidence="13">UDP-N-acetylmuramate--L-alanine ligase</fullName>
    </recommendedName>
</protein>
<evidence type="ECO:0000256" key="5">
    <source>
        <dbReference type="ARBA" id="ARBA00022960"/>
    </source>
</evidence>
<feature type="domain" description="Mur ligase N-terminal catalytic" evidence="9">
    <location>
        <begin position="7"/>
        <end position="107"/>
    </location>
</feature>
<keyword evidence="8" id="KW-0961">Cell wall biogenesis/degradation</keyword>
<dbReference type="RefSeq" id="WP_154417216.1">
    <property type="nucleotide sequence ID" value="NZ_CALXOB010000019.1"/>
</dbReference>
<evidence type="ECO:0000256" key="3">
    <source>
        <dbReference type="ARBA" id="ARBA00022741"/>
    </source>
</evidence>
<accession>A0A844G1E0</accession>
<sequence>MSDLAQKIHFVGIGGAGMAPLAEIMLSRGAAVSGSDRELNAKTALLAARGAAVREGHSAGFLPPDAGLLVYSSAVTPENPERMRAAELGIPQIRRGEFLARLAAQYRRPVAVSGSHGKTSISAMLTHILVHAGRRPGFLIGAAVKGAPSASAGEGDDLFVTEVDESDGTHTLVHPYLGVVPNVEDDHSWSVGGEAQLFANFRRFASQCKHLVYYAGLHTDELFASHPDALRLEYPLPGSFGRRWIGYQAWNAHLAIRAAVLLGVDAAEAEKALESFGGVARRMATRFQSERVTVIEDYAHHPTELASSIGTLRAGYPGHHLRVVFQPHRYARLRKYLPQLAAELAKADSAIVVPVFAAWCESGPVGGAELAAAAGAGARYLDAEWKAIAEAALDYRGTRPLLLAVIGAGDIEHIFEYLPGGE</sequence>
<dbReference type="InterPro" id="IPR004101">
    <property type="entry name" value="Mur_ligase_C"/>
</dbReference>
<evidence type="ECO:0008006" key="13">
    <source>
        <dbReference type="Google" id="ProtNLM"/>
    </source>
</evidence>
<evidence type="ECO:0000256" key="2">
    <source>
        <dbReference type="ARBA" id="ARBA00022618"/>
    </source>
</evidence>
<keyword evidence="6" id="KW-0573">Peptidoglycan synthesis</keyword>
<dbReference type="Pfam" id="PF01225">
    <property type="entry name" value="Mur_ligase"/>
    <property type="match status" value="1"/>
</dbReference>
<gene>
    <name evidence="11" type="ORF">FYJ85_05355</name>
</gene>
<dbReference type="GO" id="GO:0016881">
    <property type="term" value="F:acid-amino acid ligase activity"/>
    <property type="evidence" value="ECO:0007669"/>
    <property type="project" value="InterPro"/>
</dbReference>
<evidence type="ECO:0000313" key="12">
    <source>
        <dbReference type="Proteomes" id="UP000435649"/>
    </source>
</evidence>
<evidence type="ECO:0000256" key="7">
    <source>
        <dbReference type="ARBA" id="ARBA00023306"/>
    </source>
</evidence>
<keyword evidence="4" id="KW-0067">ATP-binding</keyword>
<keyword evidence="1" id="KW-0436">Ligase</keyword>
<dbReference type="Gene3D" id="3.40.50.720">
    <property type="entry name" value="NAD(P)-binding Rossmann-like Domain"/>
    <property type="match status" value="1"/>
</dbReference>
<evidence type="ECO:0000259" key="10">
    <source>
        <dbReference type="Pfam" id="PF02875"/>
    </source>
</evidence>
<name>A0A844G1E0_9BACT</name>
<dbReference type="GO" id="GO:0051301">
    <property type="term" value="P:cell division"/>
    <property type="evidence" value="ECO:0007669"/>
    <property type="project" value="UniProtKB-KW"/>
</dbReference>
<keyword evidence="5" id="KW-0133">Cell shape</keyword>
<dbReference type="InterPro" id="IPR050061">
    <property type="entry name" value="MurCDEF_pg_biosynth"/>
</dbReference>
<dbReference type="InterPro" id="IPR036565">
    <property type="entry name" value="Mur-like_cat_sf"/>
</dbReference>
<dbReference type="GO" id="GO:0009252">
    <property type="term" value="P:peptidoglycan biosynthetic process"/>
    <property type="evidence" value="ECO:0007669"/>
    <property type="project" value="UniProtKB-KW"/>
</dbReference>
<dbReference type="SUPFAM" id="SSF53244">
    <property type="entry name" value="MurD-like peptide ligases, peptide-binding domain"/>
    <property type="match status" value="1"/>
</dbReference>
<dbReference type="PANTHER" id="PTHR43445">
    <property type="entry name" value="UDP-N-ACETYLMURAMATE--L-ALANINE LIGASE-RELATED"/>
    <property type="match status" value="1"/>
</dbReference>
<keyword evidence="7" id="KW-0131">Cell cycle</keyword>
<dbReference type="PANTHER" id="PTHR43445:SF3">
    <property type="entry name" value="UDP-N-ACETYLMURAMATE--L-ALANINE LIGASE"/>
    <property type="match status" value="1"/>
</dbReference>
<dbReference type="InterPro" id="IPR036615">
    <property type="entry name" value="Mur_ligase_C_dom_sf"/>
</dbReference>
<dbReference type="InterPro" id="IPR000713">
    <property type="entry name" value="Mur_ligase_N"/>
</dbReference>
<dbReference type="EMBL" id="VUNS01000004">
    <property type="protein sequence ID" value="MST96471.1"/>
    <property type="molecule type" value="Genomic_DNA"/>
</dbReference>
<dbReference type="Pfam" id="PF02875">
    <property type="entry name" value="Mur_ligase_C"/>
    <property type="match status" value="1"/>
</dbReference>
<comment type="caution">
    <text evidence="11">The sequence shown here is derived from an EMBL/GenBank/DDBJ whole genome shotgun (WGS) entry which is preliminary data.</text>
</comment>
<keyword evidence="2" id="KW-0132">Cell division</keyword>
<evidence type="ECO:0000256" key="6">
    <source>
        <dbReference type="ARBA" id="ARBA00022984"/>
    </source>
</evidence>
<evidence type="ECO:0000259" key="9">
    <source>
        <dbReference type="Pfam" id="PF01225"/>
    </source>
</evidence>
<dbReference type="SUPFAM" id="SSF51984">
    <property type="entry name" value="MurCD N-terminal domain"/>
    <property type="match status" value="1"/>
</dbReference>
<reference evidence="11 12" key="1">
    <citation type="submission" date="2019-08" db="EMBL/GenBank/DDBJ databases">
        <title>In-depth cultivation of the pig gut microbiome towards novel bacterial diversity and tailored functional studies.</title>
        <authorList>
            <person name="Wylensek D."/>
            <person name="Hitch T.C.A."/>
            <person name="Clavel T."/>
        </authorList>
    </citation>
    <scope>NUCLEOTIDE SEQUENCE [LARGE SCALE GENOMIC DNA]</scope>
    <source>
        <strain evidence="11 12">BBE-744-WT-12</strain>
    </source>
</reference>
<evidence type="ECO:0000256" key="1">
    <source>
        <dbReference type="ARBA" id="ARBA00022598"/>
    </source>
</evidence>
<dbReference type="SUPFAM" id="SSF53623">
    <property type="entry name" value="MurD-like peptide ligases, catalytic domain"/>
    <property type="match status" value="1"/>
</dbReference>
<dbReference type="GO" id="GO:0071555">
    <property type="term" value="P:cell wall organization"/>
    <property type="evidence" value="ECO:0007669"/>
    <property type="project" value="UniProtKB-KW"/>
</dbReference>
<evidence type="ECO:0000256" key="8">
    <source>
        <dbReference type="ARBA" id="ARBA00023316"/>
    </source>
</evidence>
<dbReference type="GO" id="GO:0008360">
    <property type="term" value="P:regulation of cell shape"/>
    <property type="evidence" value="ECO:0007669"/>
    <property type="project" value="UniProtKB-KW"/>
</dbReference>
<evidence type="ECO:0000256" key="4">
    <source>
        <dbReference type="ARBA" id="ARBA00022840"/>
    </source>
</evidence>
<dbReference type="Gene3D" id="3.40.1190.10">
    <property type="entry name" value="Mur-like, catalytic domain"/>
    <property type="match status" value="1"/>
</dbReference>
<keyword evidence="3" id="KW-0547">Nucleotide-binding</keyword>
<dbReference type="Gene3D" id="3.90.190.20">
    <property type="entry name" value="Mur ligase, C-terminal domain"/>
    <property type="match status" value="1"/>
</dbReference>